<feature type="domain" description="TonB C-terminal" evidence="7">
    <location>
        <begin position="132"/>
        <end position="220"/>
    </location>
</feature>
<evidence type="ECO:0000256" key="1">
    <source>
        <dbReference type="ARBA" id="ARBA00004167"/>
    </source>
</evidence>
<evidence type="ECO:0000259" key="7">
    <source>
        <dbReference type="PROSITE" id="PS52015"/>
    </source>
</evidence>
<comment type="caution">
    <text evidence="8">The sequence shown here is derived from an EMBL/GenBank/DDBJ whole genome shotgun (WGS) entry which is preliminary data.</text>
</comment>
<dbReference type="Pfam" id="PF13103">
    <property type="entry name" value="TonB_2"/>
    <property type="match status" value="1"/>
</dbReference>
<reference evidence="8 9" key="1">
    <citation type="submission" date="2020-08" db="EMBL/GenBank/DDBJ databases">
        <title>Genomic Encyclopedia of Type Strains, Phase IV (KMG-IV): sequencing the most valuable type-strain genomes for metagenomic binning, comparative biology and taxonomic classification.</title>
        <authorList>
            <person name="Goeker M."/>
        </authorList>
    </citation>
    <scope>NUCLEOTIDE SEQUENCE [LARGE SCALE GENOMIC DNA]</scope>
    <source>
        <strain evidence="8 9">DSM 27203</strain>
    </source>
</reference>
<dbReference type="Proteomes" id="UP000554342">
    <property type="component" value="Unassembled WGS sequence"/>
</dbReference>
<dbReference type="GO" id="GO:0016020">
    <property type="term" value="C:membrane"/>
    <property type="evidence" value="ECO:0007669"/>
    <property type="project" value="UniProtKB-SubCell"/>
</dbReference>
<dbReference type="InterPro" id="IPR037682">
    <property type="entry name" value="TonB_C"/>
</dbReference>
<keyword evidence="9" id="KW-1185">Reference proteome</keyword>
<evidence type="ECO:0000256" key="2">
    <source>
        <dbReference type="ARBA" id="ARBA00022692"/>
    </source>
</evidence>
<evidence type="ECO:0000313" key="8">
    <source>
        <dbReference type="EMBL" id="MBB5717846.1"/>
    </source>
</evidence>
<dbReference type="EMBL" id="JACIJI010000001">
    <property type="protein sequence ID" value="MBB5717846.1"/>
    <property type="molecule type" value="Genomic_DNA"/>
</dbReference>
<accession>A0A840YWD9</accession>
<dbReference type="PROSITE" id="PS52015">
    <property type="entry name" value="TONB_CTD"/>
    <property type="match status" value="1"/>
</dbReference>
<feature type="region of interest" description="Disordered" evidence="5">
    <location>
        <begin position="112"/>
        <end position="132"/>
    </location>
</feature>
<dbReference type="InterPro" id="IPR006260">
    <property type="entry name" value="TonB/TolA_C"/>
</dbReference>
<dbReference type="GO" id="GO:0055085">
    <property type="term" value="P:transmembrane transport"/>
    <property type="evidence" value="ECO:0007669"/>
    <property type="project" value="InterPro"/>
</dbReference>
<dbReference type="NCBIfam" id="TIGR01352">
    <property type="entry name" value="tonB_Cterm"/>
    <property type="match status" value="1"/>
</dbReference>
<keyword evidence="2 6" id="KW-0812">Transmembrane</keyword>
<dbReference type="AlphaFoldDB" id="A0A840YWD9"/>
<organism evidence="8 9">
    <name type="scientific">Stakelama sediminis</name>
    <dbReference type="NCBI Taxonomy" id="463200"/>
    <lineage>
        <taxon>Bacteria</taxon>
        <taxon>Pseudomonadati</taxon>
        <taxon>Pseudomonadota</taxon>
        <taxon>Alphaproteobacteria</taxon>
        <taxon>Sphingomonadales</taxon>
        <taxon>Sphingomonadaceae</taxon>
        <taxon>Stakelama</taxon>
    </lineage>
</organism>
<evidence type="ECO:0000256" key="3">
    <source>
        <dbReference type="ARBA" id="ARBA00022989"/>
    </source>
</evidence>
<evidence type="ECO:0000256" key="6">
    <source>
        <dbReference type="SAM" id="Phobius"/>
    </source>
</evidence>
<name>A0A840YWD9_9SPHN</name>
<proteinExistence type="predicted"/>
<gene>
    <name evidence="8" type="ORF">FHR23_000753</name>
</gene>
<evidence type="ECO:0000256" key="5">
    <source>
        <dbReference type="SAM" id="MobiDB-lite"/>
    </source>
</evidence>
<comment type="subcellular location">
    <subcellularLocation>
        <location evidence="1">Membrane</location>
        <topology evidence="1">Single-pass membrane protein</topology>
    </subcellularLocation>
</comment>
<evidence type="ECO:0000313" key="9">
    <source>
        <dbReference type="Proteomes" id="UP000554342"/>
    </source>
</evidence>
<dbReference type="SUPFAM" id="SSF74653">
    <property type="entry name" value="TolA/TonB C-terminal domain"/>
    <property type="match status" value="1"/>
</dbReference>
<dbReference type="Gene3D" id="3.30.1150.10">
    <property type="match status" value="1"/>
</dbReference>
<sequence>MNGYRPPARTRIGGIAVALPAVLCVAGVLWLGLMPPRHRLHPESAILAYDIAVPAASDHADTQREPVRKPRPHKRTPMLQSAPSPAPESPVPDAVVAPIPVVRTAPPVKTSAVQVQKPAPAPTPAAPVQSTEQRRNAYAALLWQRIAARRPGGIHMPGTATIAFKLNAAGGIVRANVVQGSGNRMLDRLALRTVRRAAPFPKPPQTLDGALDFTIAFHFD</sequence>
<feature type="transmembrane region" description="Helical" evidence="6">
    <location>
        <begin position="12"/>
        <end position="33"/>
    </location>
</feature>
<feature type="compositionally biased region" description="Basic and acidic residues" evidence="5">
    <location>
        <begin position="58"/>
        <end position="68"/>
    </location>
</feature>
<keyword evidence="4 6" id="KW-0472">Membrane</keyword>
<feature type="region of interest" description="Disordered" evidence="5">
    <location>
        <begin position="57"/>
        <end position="92"/>
    </location>
</feature>
<dbReference type="RefSeq" id="WP_246359672.1">
    <property type="nucleotide sequence ID" value="NZ_BAABIF010000004.1"/>
</dbReference>
<protein>
    <submittedName>
        <fullName evidence="8">Protein TonB</fullName>
    </submittedName>
</protein>
<keyword evidence="3 6" id="KW-1133">Transmembrane helix</keyword>
<evidence type="ECO:0000256" key="4">
    <source>
        <dbReference type="ARBA" id="ARBA00023136"/>
    </source>
</evidence>